<keyword evidence="3" id="KW-1185">Reference proteome</keyword>
<evidence type="ECO:0000259" key="1">
    <source>
        <dbReference type="Pfam" id="PF07727"/>
    </source>
</evidence>
<reference evidence="2 3" key="1">
    <citation type="submission" date="2024-01" db="EMBL/GenBank/DDBJ databases">
        <title>The complete chloroplast genome sequence of Lithospermum erythrorhizon: insights into the phylogenetic relationship among Boraginaceae species and the maternal lineages of purple gromwells.</title>
        <authorList>
            <person name="Okada T."/>
            <person name="Watanabe K."/>
        </authorList>
    </citation>
    <scope>NUCLEOTIDE SEQUENCE [LARGE SCALE GENOMIC DNA]</scope>
</reference>
<name>A0AAV3PW57_LITER</name>
<organism evidence="2 3">
    <name type="scientific">Lithospermum erythrorhizon</name>
    <name type="common">Purple gromwell</name>
    <name type="synonym">Lithospermum officinale var. erythrorhizon</name>
    <dbReference type="NCBI Taxonomy" id="34254"/>
    <lineage>
        <taxon>Eukaryota</taxon>
        <taxon>Viridiplantae</taxon>
        <taxon>Streptophyta</taxon>
        <taxon>Embryophyta</taxon>
        <taxon>Tracheophyta</taxon>
        <taxon>Spermatophyta</taxon>
        <taxon>Magnoliopsida</taxon>
        <taxon>eudicotyledons</taxon>
        <taxon>Gunneridae</taxon>
        <taxon>Pentapetalae</taxon>
        <taxon>asterids</taxon>
        <taxon>lamiids</taxon>
        <taxon>Boraginales</taxon>
        <taxon>Boraginaceae</taxon>
        <taxon>Boraginoideae</taxon>
        <taxon>Lithospermeae</taxon>
        <taxon>Lithospermum</taxon>
    </lineage>
</organism>
<accession>A0AAV3PW57</accession>
<evidence type="ECO:0000313" key="2">
    <source>
        <dbReference type="EMBL" id="GAA0156052.1"/>
    </source>
</evidence>
<dbReference type="Pfam" id="PF07727">
    <property type="entry name" value="RVT_2"/>
    <property type="match status" value="1"/>
</dbReference>
<proteinExistence type="predicted"/>
<sequence>MKVEFDMSMVGELKYFLGFQINQMENSIFISQAKYAKSMVKKFGLETSKSKRIPFATHVKGVPIRHVKKDSPDVNSSVEEVAVDSPMEEEEEDDIVMVSYTTSKSMRRTRASVAVLKKKSAALGVGGVNEEANEEAEKVLNVEELEKLAKKRKAVKKGKAKAKRPSTDQVWGSVSKKRKGMVILEP</sequence>
<protein>
    <recommendedName>
        <fullName evidence="1">Reverse transcriptase Ty1/copia-type domain-containing protein</fullName>
    </recommendedName>
</protein>
<dbReference type="AlphaFoldDB" id="A0AAV3PW57"/>
<dbReference type="Proteomes" id="UP001454036">
    <property type="component" value="Unassembled WGS sequence"/>
</dbReference>
<dbReference type="InterPro" id="IPR013103">
    <property type="entry name" value="RVT_2"/>
</dbReference>
<comment type="caution">
    <text evidence="2">The sequence shown here is derived from an EMBL/GenBank/DDBJ whole genome shotgun (WGS) entry which is preliminary data.</text>
</comment>
<dbReference type="EMBL" id="BAABME010002776">
    <property type="protein sequence ID" value="GAA0156052.1"/>
    <property type="molecule type" value="Genomic_DNA"/>
</dbReference>
<gene>
    <name evidence="2" type="ORF">LIER_13635</name>
</gene>
<feature type="domain" description="Reverse transcriptase Ty1/copia-type" evidence="1">
    <location>
        <begin position="1"/>
        <end position="55"/>
    </location>
</feature>
<evidence type="ECO:0000313" key="3">
    <source>
        <dbReference type="Proteomes" id="UP001454036"/>
    </source>
</evidence>